<dbReference type="AlphaFoldDB" id="A0A150FB60"/>
<name>A0A150FB60_9BACI</name>
<sequence length="65" mass="7674">MKLFVDLQDYNTINLKLTKKVLTSEQYQFLLNFNGKQVDITVSITPENLVKIRDHINEIIFKFAE</sequence>
<evidence type="ECO:0000313" key="1">
    <source>
        <dbReference type="EMBL" id="KXZ22374.1"/>
    </source>
</evidence>
<dbReference type="Proteomes" id="UP000075430">
    <property type="component" value="Unassembled WGS sequence"/>
</dbReference>
<dbReference type="RefSeq" id="WP_061520717.1">
    <property type="nucleotide sequence ID" value="NZ_LSBA01000005.1"/>
</dbReference>
<organism evidence="1 2">
    <name type="scientific">Bacillus nakamurai</name>
    <dbReference type="NCBI Taxonomy" id="1793963"/>
    <lineage>
        <taxon>Bacteria</taxon>
        <taxon>Bacillati</taxon>
        <taxon>Bacillota</taxon>
        <taxon>Bacilli</taxon>
        <taxon>Bacillales</taxon>
        <taxon>Bacillaceae</taxon>
        <taxon>Bacillus</taxon>
    </lineage>
</organism>
<comment type="caution">
    <text evidence="1">The sequence shown here is derived from an EMBL/GenBank/DDBJ whole genome shotgun (WGS) entry which is preliminary data.</text>
</comment>
<gene>
    <name evidence="1" type="ORF">AXI58_10310</name>
</gene>
<protein>
    <submittedName>
        <fullName evidence="1">Uncharacterized protein</fullName>
    </submittedName>
</protein>
<dbReference type="STRING" id="1793963.AXI58_10310"/>
<reference evidence="2" key="1">
    <citation type="submission" date="2016-02" db="EMBL/GenBank/DDBJ databases">
        <authorList>
            <person name="Dunlap C."/>
        </authorList>
    </citation>
    <scope>NUCLEOTIDE SEQUENCE [LARGE SCALE GENOMIC DNA]</scope>
    <source>
        <strain evidence="2">NRRL B-41092</strain>
    </source>
</reference>
<accession>A0A150FB60</accession>
<evidence type="ECO:0000313" key="2">
    <source>
        <dbReference type="Proteomes" id="UP000075430"/>
    </source>
</evidence>
<dbReference type="EMBL" id="LSBA01000005">
    <property type="protein sequence ID" value="KXZ22374.1"/>
    <property type="molecule type" value="Genomic_DNA"/>
</dbReference>
<dbReference type="OrthoDB" id="2927299at2"/>
<proteinExistence type="predicted"/>
<keyword evidence="2" id="KW-1185">Reference proteome</keyword>